<comment type="caution">
    <text evidence="2">The sequence shown here is derived from an EMBL/GenBank/DDBJ whole genome shotgun (WGS) entry which is preliminary data.</text>
</comment>
<evidence type="ECO:0000313" key="3">
    <source>
        <dbReference type="Proteomes" id="UP001500466"/>
    </source>
</evidence>
<gene>
    <name evidence="2" type="ORF">GCM10023205_60240</name>
</gene>
<evidence type="ECO:0000256" key="1">
    <source>
        <dbReference type="SAM" id="MobiDB-lite"/>
    </source>
</evidence>
<reference evidence="3" key="1">
    <citation type="journal article" date="2019" name="Int. J. Syst. Evol. Microbiol.">
        <title>The Global Catalogue of Microorganisms (GCM) 10K type strain sequencing project: providing services to taxonomists for standard genome sequencing and annotation.</title>
        <authorList>
            <consortium name="The Broad Institute Genomics Platform"/>
            <consortium name="The Broad Institute Genome Sequencing Center for Infectious Disease"/>
            <person name="Wu L."/>
            <person name="Ma J."/>
        </authorList>
    </citation>
    <scope>NUCLEOTIDE SEQUENCE [LARGE SCALE GENOMIC DNA]</scope>
    <source>
        <strain evidence="3">JCM 17986</strain>
    </source>
</reference>
<protein>
    <recommendedName>
        <fullName evidence="4">DUF222 domain-containing protein</fullName>
    </recommendedName>
</protein>
<keyword evidence="3" id="KW-1185">Reference proteome</keyword>
<accession>A0ABP9HZY3</accession>
<evidence type="ECO:0008006" key="4">
    <source>
        <dbReference type="Google" id="ProtNLM"/>
    </source>
</evidence>
<dbReference type="EMBL" id="BAABHS010000025">
    <property type="protein sequence ID" value="GAA4982679.1"/>
    <property type="molecule type" value="Genomic_DNA"/>
</dbReference>
<sequence>MDGRRSGRFAVRVATLRQVLEDLGRLGKSPMVAAQARSTAAEWLRHEARDPGNAEQSGQFAAAAKVLHARALEDIEAAVTTQVDVYVGYGKRGRSITDDATAERIRTERARDEQDQVRRLREGAGKDAAEVPGHDAASLLEWAENRKIALLDGPIAVNPNTRGAVEHVANLRFSWHMGSAAGYGRGEVAAIKAADDRVAACLLRQADSAVTGHVAVERLRHPGGHRAVARGLGPEAPGLPGNPAAGRAGHASAEVKATGQPRGAGYEADKSAEF</sequence>
<organism evidence="2 3">
    <name type="scientific">Yinghuangia aomiensis</name>
    <dbReference type="NCBI Taxonomy" id="676205"/>
    <lineage>
        <taxon>Bacteria</taxon>
        <taxon>Bacillati</taxon>
        <taxon>Actinomycetota</taxon>
        <taxon>Actinomycetes</taxon>
        <taxon>Kitasatosporales</taxon>
        <taxon>Streptomycetaceae</taxon>
        <taxon>Yinghuangia</taxon>
    </lineage>
</organism>
<dbReference type="Proteomes" id="UP001500466">
    <property type="component" value="Unassembled WGS sequence"/>
</dbReference>
<feature type="region of interest" description="Disordered" evidence="1">
    <location>
        <begin position="230"/>
        <end position="274"/>
    </location>
</feature>
<evidence type="ECO:0000313" key="2">
    <source>
        <dbReference type="EMBL" id="GAA4982679.1"/>
    </source>
</evidence>
<name>A0ABP9HZY3_9ACTN</name>
<proteinExistence type="predicted"/>